<dbReference type="PANTHER" id="PTHR31350">
    <property type="entry name" value="SI:DKEY-261L7.2"/>
    <property type="match status" value="1"/>
</dbReference>
<gene>
    <name evidence="3" type="ORF">QWJ38_16725</name>
</gene>
<accession>A0ABT8DV26</accession>
<dbReference type="EMBL" id="JAUHHC010000004">
    <property type="protein sequence ID" value="MDN3921936.1"/>
    <property type="molecule type" value="Genomic_DNA"/>
</dbReference>
<comment type="caution">
    <text evidence="3">The sequence shown here is derived from an EMBL/GenBank/DDBJ whole genome shotgun (WGS) entry which is preliminary data.</text>
</comment>
<dbReference type="RefSeq" id="WP_290360237.1">
    <property type="nucleotide sequence ID" value="NZ_JAUHHC010000004.1"/>
</dbReference>
<protein>
    <submittedName>
        <fullName evidence="3">Tetratricopeptide repeat protein</fullName>
    </submittedName>
</protein>
<dbReference type="InterPro" id="IPR032698">
    <property type="entry name" value="SirB1_N"/>
</dbReference>
<dbReference type="Pfam" id="PF13371">
    <property type="entry name" value="TPR_9"/>
    <property type="match status" value="1"/>
</dbReference>
<dbReference type="Pfam" id="PF13369">
    <property type="entry name" value="Transglut_core2"/>
    <property type="match status" value="1"/>
</dbReference>
<evidence type="ECO:0000259" key="2">
    <source>
        <dbReference type="Pfam" id="PF13369"/>
    </source>
</evidence>
<organism evidence="3 4">
    <name type="scientific">Roseateles violae</name>
    <dbReference type="NCBI Taxonomy" id="3058042"/>
    <lineage>
        <taxon>Bacteria</taxon>
        <taxon>Pseudomonadati</taxon>
        <taxon>Pseudomonadota</taxon>
        <taxon>Betaproteobacteria</taxon>
        <taxon>Burkholderiales</taxon>
        <taxon>Sphaerotilaceae</taxon>
        <taxon>Roseateles</taxon>
    </lineage>
</organism>
<comment type="similarity">
    <text evidence="1">Belongs to the UPF0162 family.</text>
</comment>
<evidence type="ECO:0000313" key="4">
    <source>
        <dbReference type="Proteomes" id="UP001228044"/>
    </source>
</evidence>
<keyword evidence="4" id="KW-1185">Reference proteome</keyword>
<evidence type="ECO:0000256" key="1">
    <source>
        <dbReference type="ARBA" id="ARBA00007100"/>
    </source>
</evidence>
<name>A0ABT8DV26_9BURK</name>
<dbReference type="Proteomes" id="UP001228044">
    <property type="component" value="Unassembled WGS sequence"/>
</dbReference>
<feature type="domain" description="Protein SirB1 N-terminal" evidence="2">
    <location>
        <begin position="48"/>
        <end position="205"/>
    </location>
</feature>
<evidence type="ECO:0000313" key="3">
    <source>
        <dbReference type="EMBL" id="MDN3921936.1"/>
    </source>
</evidence>
<sequence>MASSFLRLQAPTPLQYFATLVADDAGLNLLEAAASIAQDDFPELDVQAVLAEVDALVQRLRQRLPADASANYKLRALTRYFHEELGFAGNVNNYYDCANSYVHQVLATRRGIPISLAVIFLELAAQLGLRAQGIAFPGHFLVKLRVGAGEVVLDPFSGRSLSRASLDEFLQVYRQSSGLPDDAELPIELFLQAAPPRQILARMLRNLKEIHRAAEDWPRLLAVQQRLVLLLPQDAAERRDRGLVLEALGHWPAAADDLAHYLQEQGAAADAAALRQRLQQLRARGGPPLH</sequence>
<proteinExistence type="inferred from homology"/>
<dbReference type="PANTHER" id="PTHR31350:SF21">
    <property type="entry name" value="F-BOX ONLY PROTEIN 21"/>
    <property type="match status" value="1"/>
</dbReference>
<reference evidence="3 4" key="1">
    <citation type="submission" date="2023-06" db="EMBL/GenBank/DDBJ databases">
        <title>Pelomonas sp. PFR6 16S ribosomal RNA gene Genome sequencing and assembly.</title>
        <authorList>
            <person name="Woo H."/>
        </authorList>
    </citation>
    <scope>NUCLEOTIDE SEQUENCE [LARGE SCALE GENOMIC DNA]</scope>
    <source>
        <strain evidence="3 4">PFR6</strain>
    </source>
</reference>